<evidence type="ECO:0000313" key="6">
    <source>
        <dbReference type="EMBL" id="QCC85525.1"/>
    </source>
</evidence>
<dbReference type="OrthoDB" id="5342522at2"/>
<dbReference type="Gene3D" id="1.10.287.950">
    <property type="entry name" value="Methyl-accepting chemotaxis protein"/>
    <property type="match status" value="1"/>
</dbReference>
<evidence type="ECO:0000256" key="3">
    <source>
        <dbReference type="PROSITE-ProRule" id="PRU00284"/>
    </source>
</evidence>
<dbReference type="CDD" id="cd11386">
    <property type="entry name" value="MCP_signal"/>
    <property type="match status" value="1"/>
</dbReference>
<sequence>MLADLKIARKLSLLLILPMATFLLLVTVESINRWEAIDRLKLIGRSLAVSLSAGELIHEVQKERGYTAGYLGSKGKKFAAELAEQIVKSDAAHKRFLSVLAETDSHNKGFFQPLFAAAVTKFADLSNTRSAARGVNLDALQAIAAYNGSINELIMAVAVLNSRCDMTLTSILQIMHGKEIAGQERATLNAAFSAGTFSKQLYRDWLYRVSAQNTYLRSFAELGGKDAETLLQGKIKSADDEVGRFRETAYANLEKSNLEVEPQEWFAAATRRIDRLMEVERQWGTSLLELENAAIKSAQREFALTCSSALLIAFVTVVLGWRICITIGRPVRSTLRYAQSVTQGDFDAVLAVAQKDEVGGLADALRDMVCRLKEHIETAKNQQLLAEERGKLADQCRETAEQAEKATRERANALVLAVDKIHGVVESLNIALNSLLEQVQISNGGATSQSKRLDITTAAMQEMSMTVVEVAKNAADAAQTADNSHQQATAGAAVVENVVAAIGQVQQQSNDMKVDMGLLGQQAEGIGQILNVISDIADQTNLLALNAAIEAARAGDAGRGFAVVADEVRKLAEKTMLATKEVGEAIHAIQSGTRKHITHVEQTAGTIEAVTGLARQAGDALQELVNLASASTVQVQSIATASEEQSAASETIHKSLEDINSLALSTASAMEQASLALDELRNQTDILVGVMTDLKNTNSQKTCSLPQ</sequence>
<dbReference type="InterPro" id="IPR013587">
    <property type="entry name" value="Nitrate/nitrite_sensing"/>
</dbReference>
<protein>
    <submittedName>
        <fullName evidence="6">Methyl-accepting chemotaxis protein</fullName>
    </submittedName>
</protein>
<evidence type="ECO:0000256" key="1">
    <source>
        <dbReference type="ARBA" id="ARBA00023224"/>
    </source>
</evidence>
<dbReference type="PANTHER" id="PTHR32089:SF112">
    <property type="entry name" value="LYSOZYME-LIKE PROTEIN-RELATED"/>
    <property type="match status" value="1"/>
</dbReference>
<dbReference type="PANTHER" id="PTHR32089">
    <property type="entry name" value="METHYL-ACCEPTING CHEMOTAXIS PROTEIN MCPB"/>
    <property type="match status" value="1"/>
</dbReference>
<dbReference type="CDD" id="cd06225">
    <property type="entry name" value="HAMP"/>
    <property type="match status" value="1"/>
</dbReference>
<evidence type="ECO:0000256" key="2">
    <source>
        <dbReference type="ARBA" id="ARBA00029447"/>
    </source>
</evidence>
<dbReference type="InterPro" id="IPR003660">
    <property type="entry name" value="HAMP_dom"/>
</dbReference>
<dbReference type="Pfam" id="PF00015">
    <property type="entry name" value="MCPsignal"/>
    <property type="match status" value="1"/>
</dbReference>
<feature type="domain" description="HAMP" evidence="5">
    <location>
        <begin position="325"/>
        <end position="377"/>
    </location>
</feature>
<dbReference type="EMBL" id="CP036295">
    <property type="protein sequence ID" value="QCC85525.1"/>
    <property type="molecule type" value="Genomic_DNA"/>
</dbReference>
<reference evidence="6 7" key="1">
    <citation type="submission" date="2019-02" db="EMBL/GenBank/DDBJ databases">
        <title>Complete Genome Sequence of Desulfovibrio desulfuricans IC1, a Sulfonate Utilizing Anaerobe.</title>
        <authorList>
            <person name="Day L.A."/>
            <person name="De Leon K.B."/>
            <person name="Wall J.D."/>
        </authorList>
    </citation>
    <scope>NUCLEOTIDE SEQUENCE [LARGE SCALE GENOMIC DNA]</scope>
    <source>
        <strain evidence="6 7">IC1</strain>
    </source>
</reference>
<comment type="similarity">
    <text evidence="2">Belongs to the methyl-accepting chemotaxis (MCP) protein family.</text>
</comment>
<evidence type="ECO:0000259" key="5">
    <source>
        <dbReference type="PROSITE" id="PS50885"/>
    </source>
</evidence>
<dbReference type="InterPro" id="IPR004089">
    <property type="entry name" value="MCPsignal_dom"/>
</dbReference>
<dbReference type="Gene3D" id="6.10.340.10">
    <property type="match status" value="1"/>
</dbReference>
<evidence type="ECO:0000259" key="4">
    <source>
        <dbReference type="PROSITE" id="PS50111"/>
    </source>
</evidence>
<dbReference type="SMART" id="SM00304">
    <property type="entry name" value="HAMP"/>
    <property type="match status" value="1"/>
</dbReference>
<keyword evidence="1 3" id="KW-0807">Transducer</keyword>
<dbReference type="SUPFAM" id="SSF58104">
    <property type="entry name" value="Methyl-accepting chemotaxis protein (MCP) signaling domain"/>
    <property type="match status" value="1"/>
</dbReference>
<dbReference type="Pfam" id="PF00672">
    <property type="entry name" value="HAMP"/>
    <property type="match status" value="1"/>
</dbReference>
<name>A0A4P7UH54_DESDE</name>
<organism evidence="6 7">
    <name type="scientific">Desulfovibrio desulfuricans</name>
    <dbReference type="NCBI Taxonomy" id="876"/>
    <lineage>
        <taxon>Bacteria</taxon>
        <taxon>Pseudomonadati</taxon>
        <taxon>Thermodesulfobacteriota</taxon>
        <taxon>Desulfovibrionia</taxon>
        <taxon>Desulfovibrionales</taxon>
        <taxon>Desulfovibrionaceae</taxon>
        <taxon>Desulfovibrio</taxon>
    </lineage>
</organism>
<dbReference type="PROSITE" id="PS50111">
    <property type="entry name" value="CHEMOTAXIS_TRANSDUC_2"/>
    <property type="match status" value="1"/>
</dbReference>
<evidence type="ECO:0000313" key="7">
    <source>
        <dbReference type="Proteomes" id="UP000297065"/>
    </source>
</evidence>
<accession>A0A4P7UH54</accession>
<dbReference type="Pfam" id="PF08376">
    <property type="entry name" value="NIT"/>
    <property type="match status" value="1"/>
</dbReference>
<proteinExistence type="inferred from homology"/>
<dbReference type="RefSeq" id="WP_136399682.1">
    <property type="nucleotide sequence ID" value="NZ_CP036295.1"/>
</dbReference>
<feature type="domain" description="Methyl-accepting transducer" evidence="4">
    <location>
        <begin position="424"/>
        <end position="660"/>
    </location>
</feature>
<dbReference type="AlphaFoldDB" id="A0A4P7UH54"/>
<dbReference type="PROSITE" id="PS50885">
    <property type="entry name" value="HAMP"/>
    <property type="match status" value="1"/>
</dbReference>
<dbReference type="GO" id="GO:0016020">
    <property type="term" value="C:membrane"/>
    <property type="evidence" value="ECO:0007669"/>
    <property type="project" value="InterPro"/>
</dbReference>
<dbReference type="Proteomes" id="UP000297065">
    <property type="component" value="Chromosome"/>
</dbReference>
<dbReference type="GO" id="GO:0007165">
    <property type="term" value="P:signal transduction"/>
    <property type="evidence" value="ECO:0007669"/>
    <property type="project" value="UniProtKB-KW"/>
</dbReference>
<gene>
    <name evidence="6" type="ORF">DDIC_06465</name>
</gene>
<dbReference type="SMART" id="SM00283">
    <property type="entry name" value="MA"/>
    <property type="match status" value="1"/>
</dbReference>